<dbReference type="CDD" id="cd02440">
    <property type="entry name" value="AdoMet_MTases"/>
    <property type="match status" value="1"/>
</dbReference>
<proteinExistence type="predicted"/>
<keyword evidence="2" id="KW-1185">Reference proteome</keyword>
<gene>
    <name evidence="1" type="ORF">QTN89_19740</name>
</gene>
<accession>A0ABT7PMI0</accession>
<dbReference type="Gene3D" id="3.40.50.150">
    <property type="entry name" value="Vaccinia Virus protein VP39"/>
    <property type="match status" value="1"/>
</dbReference>
<organism evidence="1 2">
    <name type="scientific">Roseiconus lacunae</name>
    <dbReference type="NCBI Taxonomy" id="2605694"/>
    <lineage>
        <taxon>Bacteria</taxon>
        <taxon>Pseudomonadati</taxon>
        <taxon>Planctomycetota</taxon>
        <taxon>Planctomycetia</taxon>
        <taxon>Pirellulales</taxon>
        <taxon>Pirellulaceae</taxon>
        <taxon>Roseiconus</taxon>
    </lineage>
</organism>
<comment type="caution">
    <text evidence="1">The sequence shown here is derived from an EMBL/GenBank/DDBJ whole genome shotgun (WGS) entry which is preliminary data.</text>
</comment>
<evidence type="ECO:0000313" key="2">
    <source>
        <dbReference type="Proteomes" id="UP001239462"/>
    </source>
</evidence>
<sequence>MTSTVEAITPPRARRWTRRFRVTQPSFAQRTWCVLRAWLQNPREVATVIPSSAQLMDCLANRQCIREAQTVIELGPGAGGTSANLLQQMPTKSRLLAIEKTEVFADALSEIPDSRFAYEIGDALNLKAIAHRHGIHRCDVVVSGIPFSNLPADVARQITQQIYELLDNTGVFLAYQVRDDVAKVAHPLFGTPRKQHVARNLPPLRVYSWTKVESGRGKGWQRRIDSA</sequence>
<dbReference type="RefSeq" id="WP_289165187.1">
    <property type="nucleotide sequence ID" value="NZ_JASZZN010000015.1"/>
</dbReference>
<dbReference type="InterPro" id="IPR029063">
    <property type="entry name" value="SAM-dependent_MTases_sf"/>
</dbReference>
<evidence type="ECO:0000313" key="1">
    <source>
        <dbReference type="EMBL" id="MDM4017691.1"/>
    </source>
</evidence>
<name>A0ABT7PMI0_9BACT</name>
<dbReference type="SUPFAM" id="SSF53335">
    <property type="entry name" value="S-adenosyl-L-methionine-dependent methyltransferases"/>
    <property type="match status" value="1"/>
</dbReference>
<reference evidence="1 2" key="1">
    <citation type="submission" date="2023-06" db="EMBL/GenBank/DDBJ databases">
        <title>Roseiconus lacunae JC819 isolated from Gulf of Mannar region, Tamil Nadu.</title>
        <authorList>
            <person name="Pk S."/>
            <person name="Ch S."/>
            <person name="Ch V.R."/>
        </authorList>
    </citation>
    <scope>NUCLEOTIDE SEQUENCE [LARGE SCALE GENOMIC DNA]</scope>
    <source>
        <strain evidence="1 2">JC819</strain>
    </source>
</reference>
<protein>
    <submittedName>
        <fullName evidence="1">rRNA adenine N-6-methyltransferase family protein</fullName>
    </submittedName>
</protein>
<dbReference type="Proteomes" id="UP001239462">
    <property type="component" value="Unassembled WGS sequence"/>
</dbReference>
<dbReference type="EMBL" id="JASZZN010000015">
    <property type="protein sequence ID" value="MDM4017691.1"/>
    <property type="molecule type" value="Genomic_DNA"/>
</dbReference>